<feature type="region of interest" description="Disordered" evidence="2">
    <location>
        <begin position="461"/>
        <end position="502"/>
    </location>
</feature>
<feature type="compositionally biased region" description="Polar residues" evidence="2">
    <location>
        <begin position="604"/>
        <end position="617"/>
    </location>
</feature>
<name>A0A8H5I5T5_9HYPO</name>
<feature type="region of interest" description="Disordered" evidence="2">
    <location>
        <begin position="583"/>
        <end position="617"/>
    </location>
</feature>
<evidence type="ECO:0000256" key="1">
    <source>
        <dbReference type="SAM" id="Coils"/>
    </source>
</evidence>
<dbReference type="EMBL" id="JAAOAQ010001020">
    <property type="protein sequence ID" value="KAF5531058.1"/>
    <property type="molecule type" value="Genomic_DNA"/>
</dbReference>
<organism evidence="3 4">
    <name type="scientific">Fusarium phyllophilum</name>
    <dbReference type="NCBI Taxonomy" id="47803"/>
    <lineage>
        <taxon>Eukaryota</taxon>
        <taxon>Fungi</taxon>
        <taxon>Dikarya</taxon>
        <taxon>Ascomycota</taxon>
        <taxon>Pezizomycotina</taxon>
        <taxon>Sordariomycetes</taxon>
        <taxon>Hypocreomycetidae</taxon>
        <taxon>Hypocreales</taxon>
        <taxon>Nectriaceae</taxon>
        <taxon>Fusarium</taxon>
        <taxon>Fusarium fujikuroi species complex</taxon>
    </lineage>
</organism>
<dbReference type="Proteomes" id="UP000582016">
    <property type="component" value="Unassembled WGS sequence"/>
</dbReference>
<dbReference type="OrthoDB" id="4062651at2759"/>
<evidence type="ECO:0000313" key="4">
    <source>
        <dbReference type="Proteomes" id="UP000582016"/>
    </source>
</evidence>
<keyword evidence="3" id="KW-0808">Transferase</keyword>
<evidence type="ECO:0000256" key="2">
    <source>
        <dbReference type="SAM" id="MobiDB-lite"/>
    </source>
</evidence>
<dbReference type="GO" id="GO:0016301">
    <property type="term" value="F:kinase activity"/>
    <property type="evidence" value="ECO:0007669"/>
    <property type="project" value="UniProtKB-KW"/>
</dbReference>
<proteinExistence type="predicted"/>
<reference evidence="3 4" key="1">
    <citation type="submission" date="2020-05" db="EMBL/GenBank/DDBJ databases">
        <title>Identification and distribution of gene clusters putatively required for synthesis of sphingolipid metabolism inhibitors in phylogenetically diverse species of the filamentous fungus Fusarium.</title>
        <authorList>
            <person name="Kim H.-S."/>
            <person name="Busman M."/>
            <person name="Brown D.W."/>
            <person name="Divon H."/>
            <person name="Uhlig S."/>
            <person name="Proctor R.H."/>
        </authorList>
    </citation>
    <scope>NUCLEOTIDE SEQUENCE [LARGE SCALE GENOMIC DNA]</scope>
    <source>
        <strain evidence="3 4">NRRL 13617</strain>
    </source>
</reference>
<feature type="coiled-coil region" evidence="1">
    <location>
        <begin position="534"/>
        <end position="561"/>
    </location>
</feature>
<sequence>MNPQEQDIWLQPGLDEPTEDDVKRVLRFGKSMEWLYQSLSNIKLGRSVSDIPGMDNVPESVAATHVGETWKNEPAPQGHQASQLTTSRHLAKTSLRKDWNHAVDTPSSRQTIAFCHQTTCSEEPSSPASNVGVPSDVSHTMLRPWHAAGSMDPRPSTATSGWIKPKCVDDIYPQSARTRIYSDDMQNLNTTLKQTSGRHLSRRIADKAPIATVSITRRREATRDNCHWRGTYNTASGHARRIFTSQRPASQATSVTLPPFHLQSSIFHHQQRSVIEEMAADRKRIRGPGTEVREHTRETSLISAKILNRTSSVRSTQYEQRFPRNLIIKLSPLNRNVPADLTHQLDHPKLAHPCLTTKAHLGASVARKRAQTPINSAWRLKKCSGSEGDLIPGDEGQALCDFSFVGANVQIILGEIGFMERMCAQSLVSRLNAIKQSILSNIADSFITTSAAAATTTTHATSTLTSNSGSERLSHLDGSTKPSVDSTSVARQPTFNTHDERKREASNYSGICCLQPTAAAAAMSDWGVNIDIVAQEIRQEIQRLKQEIRALQSRHQTTLASVLCLAVTLVLSLALFALSLAPGESESGCGSVRDGNENDRNRTPTHQGQSGRNQLEE</sequence>
<keyword evidence="1" id="KW-0175">Coiled coil</keyword>
<accession>A0A8H5I5T5</accession>
<keyword evidence="4" id="KW-1185">Reference proteome</keyword>
<protein>
    <submittedName>
        <fullName evidence="3">Serine threonine kinase</fullName>
    </submittedName>
</protein>
<comment type="caution">
    <text evidence="3">The sequence shown here is derived from an EMBL/GenBank/DDBJ whole genome shotgun (WGS) entry which is preliminary data.</text>
</comment>
<dbReference type="AlphaFoldDB" id="A0A8H5I5T5"/>
<gene>
    <name evidence="3" type="ORF">FPHYL_13975</name>
</gene>
<keyword evidence="3" id="KW-0418">Kinase</keyword>
<evidence type="ECO:0000313" key="3">
    <source>
        <dbReference type="EMBL" id="KAF5531058.1"/>
    </source>
</evidence>
<feature type="compositionally biased region" description="Polar residues" evidence="2">
    <location>
        <begin position="480"/>
        <end position="496"/>
    </location>
</feature>